<dbReference type="PROSITE" id="PS50283">
    <property type="entry name" value="NA_SOLUT_SYMP_3"/>
    <property type="match status" value="1"/>
</dbReference>
<keyword evidence="8 10" id="KW-0472">Membrane</keyword>
<keyword evidence="3" id="KW-0813">Transport</keyword>
<feature type="transmembrane region" description="Helical" evidence="10">
    <location>
        <begin position="74"/>
        <end position="96"/>
    </location>
</feature>
<dbReference type="EMBL" id="JACCCC010000001">
    <property type="protein sequence ID" value="NYE48711.1"/>
    <property type="molecule type" value="Genomic_DNA"/>
</dbReference>
<keyword evidence="7 10" id="KW-1133">Transmembrane helix</keyword>
<keyword evidence="4" id="KW-1003">Cell membrane</keyword>
<dbReference type="PANTHER" id="PTHR48086">
    <property type="entry name" value="SODIUM/PROLINE SYMPORTER-RELATED"/>
    <property type="match status" value="1"/>
</dbReference>
<protein>
    <submittedName>
        <fullName evidence="11">Na+(H+)/acetate symporter ActP</fullName>
    </submittedName>
</protein>
<organism evidence="11 12">
    <name type="scientific">Spinactinospora alkalitolerans</name>
    <dbReference type="NCBI Taxonomy" id="687207"/>
    <lineage>
        <taxon>Bacteria</taxon>
        <taxon>Bacillati</taxon>
        <taxon>Actinomycetota</taxon>
        <taxon>Actinomycetes</taxon>
        <taxon>Streptosporangiales</taxon>
        <taxon>Nocardiopsidaceae</taxon>
        <taxon>Spinactinospora</taxon>
    </lineage>
</organism>
<feature type="transmembrane region" description="Helical" evidence="10">
    <location>
        <begin position="6"/>
        <end position="26"/>
    </location>
</feature>
<evidence type="ECO:0000256" key="3">
    <source>
        <dbReference type="ARBA" id="ARBA00022448"/>
    </source>
</evidence>
<accession>A0A852TY52</accession>
<keyword evidence="6" id="KW-0769">Symport</keyword>
<evidence type="ECO:0000256" key="5">
    <source>
        <dbReference type="ARBA" id="ARBA00022692"/>
    </source>
</evidence>
<proteinExistence type="inferred from homology"/>
<comment type="similarity">
    <text evidence="2 9">Belongs to the sodium:solute symporter (SSF) (TC 2.A.21) family.</text>
</comment>
<feature type="transmembrane region" description="Helical" evidence="10">
    <location>
        <begin position="305"/>
        <end position="326"/>
    </location>
</feature>
<dbReference type="GO" id="GO:0006847">
    <property type="term" value="P:plasma membrane acetate transport"/>
    <property type="evidence" value="ECO:0007669"/>
    <property type="project" value="TreeGrafter"/>
</dbReference>
<dbReference type="PANTHER" id="PTHR48086:SF6">
    <property type="entry name" value="CATION_ACETATE SYMPORTER ACTP"/>
    <property type="match status" value="1"/>
</dbReference>
<evidence type="ECO:0000256" key="4">
    <source>
        <dbReference type="ARBA" id="ARBA00022475"/>
    </source>
</evidence>
<dbReference type="Gene3D" id="1.20.1730.10">
    <property type="entry name" value="Sodium/glucose cotransporter"/>
    <property type="match status" value="1"/>
</dbReference>
<dbReference type="GO" id="GO:0015293">
    <property type="term" value="F:symporter activity"/>
    <property type="evidence" value="ECO:0007669"/>
    <property type="project" value="UniProtKB-KW"/>
</dbReference>
<dbReference type="Pfam" id="PF00474">
    <property type="entry name" value="SSF"/>
    <property type="match status" value="2"/>
</dbReference>
<evidence type="ECO:0000313" key="12">
    <source>
        <dbReference type="Proteomes" id="UP000589036"/>
    </source>
</evidence>
<evidence type="ECO:0000313" key="11">
    <source>
        <dbReference type="EMBL" id="NYE48711.1"/>
    </source>
</evidence>
<evidence type="ECO:0000256" key="2">
    <source>
        <dbReference type="ARBA" id="ARBA00006434"/>
    </source>
</evidence>
<dbReference type="InterPro" id="IPR050277">
    <property type="entry name" value="Sodium:Solute_Symporter"/>
</dbReference>
<comment type="subcellular location">
    <subcellularLocation>
        <location evidence="1">Cell membrane</location>
        <topology evidence="1">Multi-pass membrane protein</topology>
    </subcellularLocation>
</comment>
<dbReference type="Proteomes" id="UP000589036">
    <property type="component" value="Unassembled WGS sequence"/>
</dbReference>
<feature type="transmembrane region" description="Helical" evidence="10">
    <location>
        <begin position="430"/>
        <end position="449"/>
    </location>
</feature>
<evidence type="ECO:0000256" key="7">
    <source>
        <dbReference type="ARBA" id="ARBA00022989"/>
    </source>
</evidence>
<feature type="transmembrane region" description="Helical" evidence="10">
    <location>
        <begin position="455"/>
        <end position="481"/>
    </location>
</feature>
<feature type="transmembrane region" description="Helical" evidence="10">
    <location>
        <begin position="183"/>
        <end position="203"/>
    </location>
</feature>
<feature type="transmembrane region" description="Helical" evidence="10">
    <location>
        <begin position="47"/>
        <end position="68"/>
    </location>
</feature>
<feature type="transmembrane region" description="Helical" evidence="10">
    <location>
        <begin position="390"/>
        <end position="418"/>
    </location>
</feature>
<feature type="transmembrane region" description="Helical" evidence="10">
    <location>
        <begin position="515"/>
        <end position="536"/>
    </location>
</feature>
<keyword evidence="5 10" id="KW-0812">Transmembrane</keyword>
<dbReference type="GO" id="GO:0015123">
    <property type="term" value="F:acetate transmembrane transporter activity"/>
    <property type="evidence" value="ECO:0007669"/>
    <property type="project" value="TreeGrafter"/>
</dbReference>
<evidence type="ECO:0000256" key="1">
    <source>
        <dbReference type="ARBA" id="ARBA00004651"/>
    </source>
</evidence>
<sequence>MIELVGGALLMAITLLVVLTVAGFHTRSGATSDFTAAVRPPHVLSSAAAVCGEYLSAVTFLGLAGVMLVHGFQVMWLLTAIALGYCVLTALVVAPLRRAGVYSPSDFAEWRLRSRKVRRVVSICVVAAGWLYLLAQFSAAGLLVRRFSGLPGWAGWAALAAIVLVIVLCCSGGSSTGFQAVHFWFKLVAIGVPAMALLVLWQVQDGRRIEADTVPRFREPTSVHIERDQRLRVSESTPVTVSGELGRRSLDGETVRLEAGAHEVAAGSTLSFEAGAAVPHHADLPVKEGGRWAEVGVDVPLIDAYSVYIALALGVVGLPQFVARFYGAPNARTARRTVVVVFALIAVFSIFPVVYAGLGRVYAGDLLTTARTDLLVLELPGRIAPGLSGVLLTALVAAGAAVAVITVSVGLVTALAGTISQCVLGGGTQAFRLGAAMAVGVPLAVSVALPELSQAGLMAMVVPAFRLSAATVAPLLLLGIWWRGLTDAGAAAGLVTGLLGTAASTLLTAEGEAGTGLPADATIVLVPLTFAVMVVVSRLTRRRVPGDVAAVLARMHLPEETPRIP</sequence>
<evidence type="ECO:0000256" key="6">
    <source>
        <dbReference type="ARBA" id="ARBA00022847"/>
    </source>
</evidence>
<name>A0A852TY52_9ACTN</name>
<comment type="caution">
    <text evidence="11">The sequence shown here is derived from an EMBL/GenBank/DDBJ whole genome shotgun (WGS) entry which is preliminary data.</text>
</comment>
<evidence type="ECO:0000256" key="10">
    <source>
        <dbReference type="SAM" id="Phobius"/>
    </source>
</evidence>
<feature type="transmembrane region" description="Helical" evidence="10">
    <location>
        <begin position="117"/>
        <end position="133"/>
    </location>
</feature>
<feature type="transmembrane region" description="Helical" evidence="10">
    <location>
        <begin position="338"/>
        <end position="358"/>
    </location>
</feature>
<feature type="transmembrane region" description="Helical" evidence="10">
    <location>
        <begin position="153"/>
        <end position="171"/>
    </location>
</feature>
<dbReference type="AlphaFoldDB" id="A0A852TY52"/>
<evidence type="ECO:0000256" key="8">
    <source>
        <dbReference type="ARBA" id="ARBA00023136"/>
    </source>
</evidence>
<evidence type="ECO:0000256" key="9">
    <source>
        <dbReference type="RuleBase" id="RU362091"/>
    </source>
</evidence>
<gene>
    <name evidence="11" type="ORF">HDA32_003831</name>
</gene>
<reference evidence="11 12" key="1">
    <citation type="submission" date="2020-07" db="EMBL/GenBank/DDBJ databases">
        <title>Sequencing the genomes of 1000 actinobacteria strains.</title>
        <authorList>
            <person name="Klenk H.-P."/>
        </authorList>
    </citation>
    <scope>NUCLEOTIDE SEQUENCE [LARGE SCALE GENOMIC DNA]</scope>
    <source>
        <strain evidence="11 12">CXB654</strain>
    </source>
</reference>
<dbReference type="GO" id="GO:0005886">
    <property type="term" value="C:plasma membrane"/>
    <property type="evidence" value="ECO:0007669"/>
    <property type="project" value="UniProtKB-SubCell"/>
</dbReference>
<feature type="transmembrane region" description="Helical" evidence="10">
    <location>
        <begin position="488"/>
        <end position="509"/>
    </location>
</feature>
<dbReference type="InterPro" id="IPR001734">
    <property type="entry name" value="Na/solute_symporter"/>
</dbReference>
<keyword evidence="12" id="KW-1185">Reference proteome</keyword>
<dbReference type="InterPro" id="IPR038377">
    <property type="entry name" value="Na/Glc_symporter_sf"/>
</dbReference>
<dbReference type="RefSeq" id="WP_179644489.1">
    <property type="nucleotide sequence ID" value="NZ_BAAAYY010000010.1"/>
</dbReference>